<reference evidence="2" key="1">
    <citation type="journal article" date="2024" name="Front. Bioeng. Biotechnol.">
        <title>Genome-scale model development and genomic sequencing of the oleaginous clade Lipomyces.</title>
        <authorList>
            <person name="Czajka J.J."/>
            <person name="Han Y."/>
            <person name="Kim J."/>
            <person name="Mondo S.J."/>
            <person name="Hofstad B.A."/>
            <person name="Robles A."/>
            <person name="Haridas S."/>
            <person name="Riley R."/>
            <person name="LaButti K."/>
            <person name="Pangilinan J."/>
            <person name="Andreopoulos W."/>
            <person name="Lipzen A."/>
            <person name="Yan J."/>
            <person name="Wang M."/>
            <person name="Ng V."/>
            <person name="Grigoriev I.V."/>
            <person name="Spatafora J.W."/>
            <person name="Magnuson J.K."/>
            <person name="Baker S.E."/>
            <person name="Pomraning K.R."/>
        </authorList>
    </citation>
    <scope>NUCLEOTIDE SEQUENCE [LARGE SCALE GENOMIC DNA]</scope>
    <source>
        <strain evidence="2">CBS 10300</strain>
    </source>
</reference>
<proteinExistence type="predicted"/>
<dbReference type="EMBL" id="MU970127">
    <property type="protein sequence ID" value="KAK9320482.1"/>
    <property type="molecule type" value="Genomic_DNA"/>
</dbReference>
<evidence type="ECO:0000313" key="1">
    <source>
        <dbReference type="EMBL" id="KAK9320482.1"/>
    </source>
</evidence>
<accession>A0ACC3THX5</accession>
<comment type="caution">
    <text evidence="1">The sequence shown here is derived from an EMBL/GenBank/DDBJ whole genome shotgun (WGS) entry which is preliminary data.</text>
</comment>
<gene>
    <name evidence="1" type="ORF">V1517DRAFT_329262</name>
</gene>
<protein>
    <submittedName>
        <fullName evidence="1">Transcription initiation factor TFIID component TAF4 family-domain-containing protein</fullName>
    </submittedName>
</protein>
<name>A0ACC3THX5_9ASCO</name>
<evidence type="ECO:0000313" key="2">
    <source>
        <dbReference type="Proteomes" id="UP001489719"/>
    </source>
</evidence>
<keyword evidence="2" id="KW-1185">Reference proteome</keyword>
<dbReference type="Proteomes" id="UP001489719">
    <property type="component" value="Unassembled WGS sequence"/>
</dbReference>
<organism evidence="1 2">
    <name type="scientific">Lipomyces orientalis</name>
    <dbReference type="NCBI Taxonomy" id="1233043"/>
    <lineage>
        <taxon>Eukaryota</taxon>
        <taxon>Fungi</taxon>
        <taxon>Dikarya</taxon>
        <taxon>Ascomycota</taxon>
        <taxon>Saccharomycotina</taxon>
        <taxon>Lipomycetes</taxon>
        <taxon>Lipomycetales</taxon>
        <taxon>Lipomycetaceae</taxon>
        <taxon>Lipomyces</taxon>
    </lineage>
</organism>
<sequence length="431" mass="44685">MSGSPPLTPAVSDGVPPPPVSPGMTSTTNTINATTTKRPSPPSGNGPGNDLIPAAKRPKLAVSHSMPPPLTTPMGSPGLHHLPPYNSPSSPGMAGSTVGRQSESPIGGNTPVMRANTLPQTPGGGAKEDPNDFSDALLSAGVDLREEEQLLSSSIPIRSHSFKAGGAGGAPGGSLGPIPTLTDDELLSTFEMTPDDTLHAHRRTPFLDLHIVRQVVATLALENDIQPPPLALPSTIAETKDNDALVLISLACQEWLSNILTSAIFTSRYRRESGNSTSNASDVAKALRQIAIKDKEAEDKYTIAKAALEARSGAAGVGDGSGKAHDSTRGAHATEEVMHRAANATAAMMVSGGRKRYSWMTSGGTGSSSPSAGGSVGAGSKKDSTSGGHGIRLREAKEEQSVVMRDLLTVLEDERIGVQKALTKGWTRLRD</sequence>